<dbReference type="Proteomes" id="UP000486903">
    <property type="component" value="Unassembled WGS sequence"/>
</dbReference>
<proteinExistence type="predicted"/>
<protein>
    <submittedName>
        <fullName evidence="1">Uncharacterized protein</fullName>
    </submittedName>
</protein>
<organism evidence="1 2">
    <name type="scientific">Clostridium botulinum</name>
    <dbReference type="NCBI Taxonomy" id="1491"/>
    <lineage>
        <taxon>Bacteria</taxon>
        <taxon>Bacillati</taxon>
        <taxon>Bacillota</taxon>
        <taxon>Clostridia</taxon>
        <taxon>Eubacteriales</taxon>
        <taxon>Clostridiaceae</taxon>
        <taxon>Clostridium</taxon>
    </lineage>
</organism>
<evidence type="ECO:0000313" key="2">
    <source>
        <dbReference type="Proteomes" id="UP000486903"/>
    </source>
</evidence>
<sequence>MDIELIDRIIELSKENGLLVKENEMLRIEVDILKNKLSNNLDKISFTDKELDILTEALDELFNKNTKIVHEGKIKAETVGKGIWVQSKRNKKD</sequence>
<dbReference type="RefSeq" id="WP_003373978.1">
    <property type="nucleotide sequence ID" value="NZ_JACBBA010000002.1"/>
</dbReference>
<accession>A0A6B4JKM6</accession>
<name>A0A6B4JKM6_CLOBO</name>
<gene>
    <name evidence="1" type="ORF">FDG31_03265</name>
</gene>
<dbReference type="EMBL" id="SXFB01000002">
    <property type="protein sequence ID" value="NFV25192.1"/>
    <property type="molecule type" value="Genomic_DNA"/>
</dbReference>
<reference evidence="1 2" key="1">
    <citation type="submission" date="2019-04" db="EMBL/GenBank/DDBJ databases">
        <title>Genome sequencing of Clostridium botulinum Groups I-IV and Clostridium butyricum.</title>
        <authorList>
            <person name="Brunt J."/>
            <person name="Van Vliet A.H.M."/>
            <person name="Stringer S.C."/>
            <person name="Carter A.T."/>
            <person name="Peck M.W."/>
        </authorList>
    </citation>
    <scope>NUCLEOTIDE SEQUENCE [LARGE SCALE GENOMIC DNA]</scope>
    <source>
        <strain evidence="1 2">BL81</strain>
    </source>
</reference>
<comment type="caution">
    <text evidence="1">The sequence shown here is derived from an EMBL/GenBank/DDBJ whole genome shotgun (WGS) entry which is preliminary data.</text>
</comment>
<dbReference type="AlphaFoldDB" id="A0A6B4JKM6"/>
<evidence type="ECO:0000313" key="1">
    <source>
        <dbReference type="EMBL" id="NFV25192.1"/>
    </source>
</evidence>